<protein>
    <submittedName>
        <fullName evidence="1">AAA domain protein</fullName>
    </submittedName>
</protein>
<evidence type="ECO:0000313" key="1">
    <source>
        <dbReference type="EMBL" id="DAF42588.1"/>
    </source>
</evidence>
<dbReference type="Gene3D" id="3.40.50.300">
    <property type="entry name" value="P-loop containing nucleotide triphosphate hydrolases"/>
    <property type="match status" value="1"/>
</dbReference>
<reference evidence="1" key="1">
    <citation type="journal article" date="2021" name="Proc. Natl. Acad. Sci. U.S.A.">
        <title>A Catalog of Tens of Thousands of Viruses from Human Metagenomes Reveals Hidden Associations with Chronic Diseases.</title>
        <authorList>
            <person name="Tisza M.J."/>
            <person name="Buck C.B."/>
        </authorList>
    </citation>
    <scope>NUCLEOTIDE SEQUENCE</scope>
    <source>
        <strain evidence="1">CtHip2</strain>
    </source>
</reference>
<dbReference type="SUPFAM" id="SSF52540">
    <property type="entry name" value="P-loop containing nucleoside triphosphate hydrolases"/>
    <property type="match status" value="1"/>
</dbReference>
<proteinExistence type="predicted"/>
<name>A0A8S5RUZ6_9CAUD</name>
<dbReference type="InterPro" id="IPR027417">
    <property type="entry name" value="P-loop_NTPase"/>
</dbReference>
<dbReference type="Pfam" id="PF13671">
    <property type="entry name" value="AAA_33"/>
    <property type="match status" value="1"/>
</dbReference>
<dbReference type="SUPFAM" id="SSF109604">
    <property type="entry name" value="HD-domain/PDEase-like"/>
    <property type="match status" value="1"/>
</dbReference>
<sequence>MTKIKVLIGVAGVGKSTYIQKVKTEKSLVLSSDELRIELFGDLEAGNAPEAIPVVFKTLHERMREALLSKQYDTIFYDATNLNRKLRKGFYEQFKKYTEIEAIVLVKPLATILEQNAQRSGFAKVPESVIRRMYESLQVPRISVDCDKIEVIGDYKAFEDEIAMIKGMKHDSPYHAEDVDTHIQMTIDGAKAQSESIHYTKDEIVTLAELHDLGKGITKKPSQSKGVAHDYFVEVHGSHSMFANHQYVGAMYALVKFKDDLSDSHLKIVEAIYQHMKAHDGISAKAIKKDKLDEDVLALITDFSKIDSASRVIDEVIYEKYMSLLGKKG</sequence>
<organism evidence="1">
    <name type="scientific">Siphoviridae sp. ctHip2</name>
    <dbReference type="NCBI Taxonomy" id="2827830"/>
    <lineage>
        <taxon>Viruses</taxon>
        <taxon>Duplodnaviria</taxon>
        <taxon>Heunggongvirae</taxon>
        <taxon>Uroviricota</taxon>
        <taxon>Caudoviricetes</taxon>
    </lineage>
</organism>
<dbReference type="EMBL" id="BK032497">
    <property type="protein sequence ID" value="DAF42588.1"/>
    <property type="molecule type" value="Genomic_DNA"/>
</dbReference>
<accession>A0A8S5RUZ6</accession>